<dbReference type="STRING" id="1123024.GCA_000423625_02360"/>
<dbReference type="Pfam" id="PF13561">
    <property type="entry name" value="adh_short_C2"/>
    <property type="match status" value="1"/>
</dbReference>
<sequence>MATVDGVDGKVALVVGGTAGIGLSTAEAFVRAGAMVVVAGRSAAAGEAAVGLLTRSGGSARYLPADVQDPDSVSRMVSTVVAEYGRLDIAFNNAGWDGPATPTADIDEADWLGMVNTKLSGVWRCMKYELRQMTRQDGGGAVVNMAGNWGLVGFPGYSSYCAAAHGIMGLTKAAAKEYARQGIRINSVCPGAVRSPMLDRMVGGDEGLVEVFGDGVAAGRVATPEEVANAVLWLSSAAASYVNGAGLVLDGGG</sequence>
<dbReference type="PRINTS" id="PR00081">
    <property type="entry name" value="GDHRDH"/>
</dbReference>
<dbReference type="SUPFAM" id="SSF51735">
    <property type="entry name" value="NAD(P)-binding Rossmann-fold domains"/>
    <property type="match status" value="1"/>
</dbReference>
<name>A0A511CZG0_9PSEU</name>
<dbReference type="InterPro" id="IPR036291">
    <property type="entry name" value="NAD(P)-bd_dom_sf"/>
</dbReference>
<keyword evidence="4" id="KW-1185">Reference proteome</keyword>
<gene>
    <name evidence="3" type="ORF">PA7_17680</name>
</gene>
<organism evidence="3 4">
    <name type="scientific">Pseudonocardia asaccharolytica DSM 44247 = NBRC 16224</name>
    <dbReference type="NCBI Taxonomy" id="1123024"/>
    <lineage>
        <taxon>Bacteria</taxon>
        <taxon>Bacillati</taxon>
        <taxon>Actinomycetota</taxon>
        <taxon>Actinomycetes</taxon>
        <taxon>Pseudonocardiales</taxon>
        <taxon>Pseudonocardiaceae</taxon>
        <taxon>Pseudonocardia</taxon>
    </lineage>
</organism>
<keyword evidence="2" id="KW-0560">Oxidoreductase</keyword>
<comment type="similarity">
    <text evidence="1">Belongs to the short-chain dehydrogenases/reductases (SDR) family.</text>
</comment>
<evidence type="ECO:0000313" key="4">
    <source>
        <dbReference type="Proteomes" id="UP000321328"/>
    </source>
</evidence>
<dbReference type="Gene3D" id="3.40.50.720">
    <property type="entry name" value="NAD(P)-binding Rossmann-like Domain"/>
    <property type="match status" value="1"/>
</dbReference>
<evidence type="ECO:0000256" key="1">
    <source>
        <dbReference type="ARBA" id="ARBA00006484"/>
    </source>
</evidence>
<protein>
    <submittedName>
        <fullName evidence="3">Short chain dehydrogenase</fullName>
    </submittedName>
</protein>
<dbReference type="GO" id="GO:0016491">
    <property type="term" value="F:oxidoreductase activity"/>
    <property type="evidence" value="ECO:0007669"/>
    <property type="project" value="UniProtKB-KW"/>
</dbReference>
<dbReference type="PRINTS" id="PR00080">
    <property type="entry name" value="SDRFAMILY"/>
</dbReference>
<reference evidence="3 4" key="1">
    <citation type="submission" date="2019-07" db="EMBL/GenBank/DDBJ databases">
        <title>Whole genome shotgun sequence of Pseudonocardia asaccharolytica NBRC 16224.</title>
        <authorList>
            <person name="Hosoyama A."/>
            <person name="Uohara A."/>
            <person name="Ohji S."/>
            <person name="Ichikawa N."/>
        </authorList>
    </citation>
    <scope>NUCLEOTIDE SEQUENCE [LARGE SCALE GENOMIC DNA]</scope>
    <source>
        <strain evidence="3 4">NBRC 16224</strain>
    </source>
</reference>
<evidence type="ECO:0000313" key="3">
    <source>
        <dbReference type="EMBL" id="GEL17931.1"/>
    </source>
</evidence>
<dbReference type="PANTHER" id="PTHR24321:SF8">
    <property type="entry name" value="ESTRADIOL 17-BETA-DEHYDROGENASE 8-RELATED"/>
    <property type="match status" value="1"/>
</dbReference>
<proteinExistence type="inferred from homology"/>
<dbReference type="AlphaFoldDB" id="A0A511CZG0"/>
<dbReference type="FunFam" id="3.40.50.720:FF:000084">
    <property type="entry name" value="Short-chain dehydrogenase reductase"/>
    <property type="match status" value="1"/>
</dbReference>
<dbReference type="PANTHER" id="PTHR24321">
    <property type="entry name" value="DEHYDROGENASES, SHORT CHAIN"/>
    <property type="match status" value="1"/>
</dbReference>
<dbReference type="InterPro" id="IPR002347">
    <property type="entry name" value="SDR_fam"/>
</dbReference>
<dbReference type="CDD" id="cd05233">
    <property type="entry name" value="SDR_c"/>
    <property type="match status" value="1"/>
</dbReference>
<evidence type="ECO:0000256" key="2">
    <source>
        <dbReference type="ARBA" id="ARBA00023002"/>
    </source>
</evidence>
<dbReference type="EMBL" id="BJVI01000013">
    <property type="protein sequence ID" value="GEL17931.1"/>
    <property type="molecule type" value="Genomic_DNA"/>
</dbReference>
<comment type="caution">
    <text evidence="3">The sequence shown here is derived from an EMBL/GenBank/DDBJ whole genome shotgun (WGS) entry which is preliminary data.</text>
</comment>
<accession>A0A511CZG0</accession>
<dbReference type="Proteomes" id="UP000321328">
    <property type="component" value="Unassembled WGS sequence"/>
</dbReference>